<evidence type="ECO:0000256" key="5">
    <source>
        <dbReference type="ARBA" id="ARBA00022692"/>
    </source>
</evidence>
<feature type="transmembrane region" description="Helical" evidence="11">
    <location>
        <begin position="44"/>
        <end position="64"/>
    </location>
</feature>
<evidence type="ECO:0000256" key="11">
    <source>
        <dbReference type="SAM" id="Phobius"/>
    </source>
</evidence>
<dbReference type="OrthoDB" id="5786980at2759"/>
<evidence type="ECO:0000256" key="3">
    <source>
        <dbReference type="ARBA" id="ARBA00010998"/>
    </source>
</evidence>
<dbReference type="eggNOG" id="KOG4606">
    <property type="taxonomic scope" value="Eukaryota"/>
</dbReference>
<keyword evidence="8 11" id="KW-0472">Membrane</keyword>
<accession>A0A077RF39</accession>
<evidence type="ECO:0000256" key="8">
    <source>
        <dbReference type="ARBA" id="ARBA00023136"/>
    </source>
</evidence>
<evidence type="ECO:0000256" key="6">
    <source>
        <dbReference type="ARBA" id="ARBA00022989"/>
    </source>
</evidence>
<dbReference type="PANTHER" id="PTHR20996:SF1">
    <property type="entry name" value="NUCLEAR ENVELOPE PHOSPHATASE-REGULATORY SUBUNIT 1"/>
    <property type="match status" value="1"/>
</dbReference>
<dbReference type="InterPro" id="IPR019168">
    <property type="entry name" value="NEP1-R1"/>
</dbReference>
<dbReference type="Proteomes" id="UP000017246">
    <property type="component" value="Unassembled WGS sequence"/>
</dbReference>
<dbReference type="GO" id="GO:0071595">
    <property type="term" value="C:Nem1-Spo7 phosphatase complex"/>
    <property type="evidence" value="ECO:0007669"/>
    <property type="project" value="InterPro"/>
</dbReference>
<evidence type="ECO:0000256" key="10">
    <source>
        <dbReference type="ARBA" id="ARBA00030458"/>
    </source>
</evidence>
<dbReference type="AlphaFoldDB" id="A0A077RF39"/>
<comment type="subcellular location">
    <subcellularLocation>
        <location evidence="2">Cytoplasm</location>
    </subcellularLocation>
    <subcellularLocation>
        <location evidence="1">Nucleus membrane</location>
        <topology evidence="1">Multi-pass membrane protein</topology>
    </subcellularLocation>
</comment>
<dbReference type="EMBL" id="LN902844">
    <property type="protein sequence ID" value="CDI97267.1"/>
    <property type="molecule type" value="Genomic_DNA"/>
</dbReference>
<keyword evidence="4" id="KW-0963">Cytoplasm</keyword>
<organism evidence="13 14">
    <name type="scientific">Echinococcus multilocularis</name>
    <name type="common">Fox tapeworm</name>
    <dbReference type="NCBI Taxonomy" id="6211"/>
    <lineage>
        <taxon>Eukaryota</taxon>
        <taxon>Metazoa</taxon>
        <taxon>Spiralia</taxon>
        <taxon>Lophotrochozoa</taxon>
        <taxon>Platyhelminthes</taxon>
        <taxon>Cestoda</taxon>
        <taxon>Eucestoda</taxon>
        <taxon>Cyclophyllidea</taxon>
        <taxon>Taeniidae</taxon>
        <taxon>Echinococcus</taxon>
    </lineage>
</organism>
<dbReference type="PANTHER" id="PTHR20996">
    <property type="entry name" value="NUCLEAR ENVELOPE PHOSPHATASE-REGULATORY SUBUNIT 1"/>
    <property type="match status" value="1"/>
</dbReference>
<evidence type="ECO:0000256" key="1">
    <source>
        <dbReference type="ARBA" id="ARBA00004232"/>
    </source>
</evidence>
<keyword evidence="7" id="KW-0443">Lipid metabolism</keyword>
<keyword evidence="9" id="KW-0539">Nucleus</keyword>
<keyword evidence="5 11" id="KW-0812">Transmembrane</keyword>
<evidence type="ECO:0000313" key="12">
    <source>
        <dbReference type="EMBL" id="CDI97262.1"/>
    </source>
</evidence>
<dbReference type="STRING" id="6211.A0A077RF39"/>
<gene>
    <name evidence="12" type="ORF">EmuJ_000103000</name>
    <name evidence="13" type="ORF">EmuJ_000103500</name>
</gene>
<name>A0A077RF39_ECHMU</name>
<feature type="transmembrane region" description="Helical" evidence="11">
    <location>
        <begin position="84"/>
        <end position="104"/>
    </location>
</feature>
<evidence type="ECO:0000256" key="4">
    <source>
        <dbReference type="ARBA" id="ARBA00022490"/>
    </source>
</evidence>
<dbReference type="GO" id="GO:0005737">
    <property type="term" value="C:cytoplasm"/>
    <property type="evidence" value="ECO:0007669"/>
    <property type="project" value="UniProtKB-SubCell"/>
</dbReference>
<reference evidence="13" key="1">
    <citation type="journal article" date="2013" name="Nature">
        <title>The genomes of four tapeworm species reveal adaptations to parasitism.</title>
        <authorList>
            <person name="Tsai I.J."/>
            <person name="Zarowiecki M."/>
            <person name="Holroyd N."/>
            <person name="Garciarrubio A."/>
            <person name="Sanchez-Flores A."/>
            <person name="Brooks K.L."/>
            <person name="Tracey A."/>
            <person name="Bobes R.J."/>
            <person name="Fragoso G."/>
            <person name="Sciutto E."/>
            <person name="Aslett M."/>
            <person name="Beasley H."/>
            <person name="Bennett H.M."/>
            <person name="Cai J."/>
            <person name="Camicia F."/>
            <person name="Clark R."/>
            <person name="Cucher M."/>
            <person name="De Silva N."/>
            <person name="Day T.A."/>
            <person name="Deplazes P."/>
            <person name="Estrada K."/>
            <person name="Fernandez C."/>
            <person name="Holland P.W."/>
            <person name="Hou J."/>
            <person name="Hu S."/>
            <person name="Huckvale T."/>
            <person name="Hung S.S."/>
            <person name="Kamenetzky L."/>
            <person name="Keane J.A."/>
            <person name="Kiss F."/>
            <person name="Koziol U."/>
            <person name="Lambert O."/>
            <person name="Liu K."/>
            <person name="Luo X."/>
            <person name="Luo Y."/>
            <person name="Macchiaroli N."/>
            <person name="Nichol S."/>
            <person name="Paps J."/>
            <person name="Parkinson J."/>
            <person name="Pouchkina-Stantcheva N."/>
            <person name="Riddiford N."/>
            <person name="Rosenzvit M."/>
            <person name="Salinas G."/>
            <person name="Wasmuth J.D."/>
            <person name="Zamanian M."/>
            <person name="Zheng Y."/>
            <person name="Cai X."/>
            <person name="Soberon X."/>
            <person name="Olson P.D."/>
            <person name="Laclette J.P."/>
            <person name="Brehm K."/>
            <person name="Berriman M."/>
            <person name="Garciarrubio A."/>
            <person name="Bobes R.J."/>
            <person name="Fragoso G."/>
            <person name="Sanchez-Flores A."/>
            <person name="Estrada K."/>
            <person name="Cevallos M.A."/>
            <person name="Morett E."/>
            <person name="Gonzalez V."/>
            <person name="Portillo T."/>
            <person name="Ochoa-Leyva A."/>
            <person name="Jose M.V."/>
            <person name="Sciutto E."/>
            <person name="Landa A."/>
            <person name="Jimenez L."/>
            <person name="Valdes V."/>
            <person name="Carrero J.C."/>
            <person name="Larralde C."/>
            <person name="Morales-Montor J."/>
            <person name="Limon-Lason J."/>
            <person name="Soberon X."/>
            <person name="Laclette J.P."/>
        </authorList>
    </citation>
    <scope>NUCLEOTIDE SEQUENCE [LARGE SCALE GENOMIC DNA]</scope>
</reference>
<dbReference type="GO" id="GO:0031965">
    <property type="term" value="C:nuclear membrane"/>
    <property type="evidence" value="ECO:0007669"/>
    <property type="project" value="UniProtKB-SubCell"/>
</dbReference>
<reference evidence="13" key="2">
    <citation type="submission" date="2015-11" db="EMBL/GenBank/DDBJ databases">
        <authorList>
            <person name="Zhang Y."/>
            <person name="Guo Z."/>
        </authorList>
    </citation>
    <scope>NUCLEOTIDE SEQUENCE</scope>
</reference>
<dbReference type="OMA" id="ITTRARC"/>
<dbReference type="EMBL" id="LN902844">
    <property type="protein sequence ID" value="CDI97262.1"/>
    <property type="molecule type" value="Genomic_DNA"/>
</dbReference>
<evidence type="ECO:0000256" key="9">
    <source>
        <dbReference type="ARBA" id="ARBA00023242"/>
    </source>
</evidence>
<dbReference type="GO" id="GO:0006629">
    <property type="term" value="P:lipid metabolic process"/>
    <property type="evidence" value="ECO:0007669"/>
    <property type="project" value="UniProtKB-KW"/>
</dbReference>
<sequence>MIQFYNTQLLASSAPPAAEPTEDLKAFERRLREIVDGLRPRAKLWRIILLAATVFWLSATYLWLTDPLTYQVNFITSLGKHPCFAVSACLMIGLFLVGAHKKVVLPSIIAQRCRTVLVEYNMTCDNSGKLILLPRPN</sequence>
<evidence type="ECO:0000313" key="13">
    <source>
        <dbReference type="EMBL" id="CDI97267.1"/>
    </source>
</evidence>
<evidence type="ECO:0000313" key="14">
    <source>
        <dbReference type="Proteomes" id="UP000017246"/>
    </source>
</evidence>
<evidence type="ECO:0000256" key="2">
    <source>
        <dbReference type="ARBA" id="ARBA00004496"/>
    </source>
</evidence>
<dbReference type="Pfam" id="PF09771">
    <property type="entry name" value="Tmemb_18A"/>
    <property type="match status" value="1"/>
</dbReference>
<evidence type="ECO:0000256" key="7">
    <source>
        <dbReference type="ARBA" id="ARBA00023098"/>
    </source>
</evidence>
<proteinExistence type="inferred from homology"/>
<comment type="similarity">
    <text evidence="3">Belongs to the CNEP1R1 family.</text>
</comment>
<protein>
    <recommendedName>
        <fullName evidence="10">Transmembrane protein 188</fullName>
    </recommendedName>
</protein>
<keyword evidence="14" id="KW-1185">Reference proteome</keyword>
<keyword evidence="6 11" id="KW-1133">Transmembrane helix</keyword>